<evidence type="ECO:0000313" key="2">
    <source>
        <dbReference type="EMBL" id="QLG70731.1"/>
    </source>
</evidence>
<dbReference type="OrthoDB" id="411123at2759"/>
<name>A0A7H9AWT4_ZYGMR</name>
<dbReference type="RefSeq" id="XP_037142459.1">
    <property type="nucleotide sequence ID" value="XM_037286564.1"/>
</dbReference>
<accession>A0A7H9AWT4</accession>
<dbReference type="SUPFAM" id="SSF52540">
    <property type="entry name" value="P-loop containing nucleoside triphosphate hydrolases"/>
    <property type="match status" value="1"/>
</dbReference>
<protein>
    <recommendedName>
        <fullName evidence="1">Schlafen group 3-like DNA/RNA helicase domain-containing protein</fullName>
    </recommendedName>
</protein>
<sequence>MKVSLRKQLKMTTGVSEFKRAKKMSNVVSQSVAVDKLSHVKLSNEQAQLRHRILDFSKTHLSNYKPGNGPSLFVIQGDAGTGKSVILNSLFNEIQRQASQKLNEDVDILQGTKNYLVVNHPEMLKLYLRISKSFKYISSSSLERPTSLINALTKQKTMADIIIIDEGHLLATSKDAFKRFYGENHLSDLMSLAKVLIIVYDDKQALRMGCYWDENTKNGANIRSYYDQVAKGNRDWYYLKQQFRVAAPADVLQWINCISVEGKIPRFPKSIDNLGFDFKIWDDCGAMYDSLKELDSKYGQCRMLSTYDFPYRLDGKDYFVKCGENFNVRWDRYTPRAVLPWSERKDTIDEVGSVYTIQGFDLNYAGVILGRSVGYDAKNDCIKLKPELYDDRAGFTKKKNIMEVPQVKQKIIMNSINVLLTRGVKGLYVYAWDDELRERLKRSQEK</sequence>
<evidence type="ECO:0000313" key="3">
    <source>
        <dbReference type="Proteomes" id="UP000509704"/>
    </source>
</evidence>
<organism evidence="2 3">
    <name type="scientific">Zygotorulaspora mrakii</name>
    <name type="common">Zygosaccharomyces mrakii</name>
    <dbReference type="NCBI Taxonomy" id="42260"/>
    <lineage>
        <taxon>Eukaryota</taxon>
        <taxon>Fungi</taxon>
        <taxon>Dikarya</taxon>
        <taxon>Ascomycota</taxon>
        <taxon>Saccharomycotina</taxon>
        <taxon>Saccharomycetes</taxon>
        <taxon>Saccharomycetales</taxon>
        <taxon>Saccharomycetaceae</taxon>
        <taxon>Zygotorulaspora</taxon>
    </lineage>
</organism>
<reference evidence="2 3" key="1">
    <citation type="submission" date="2020-07" db="EMBL/GenBank/DDBJ databases">
        <title>The yeast mating-type switching endonuclease HO is a domesticated member of an unorthodox homing genetic element family.</title>
        <authorList>
            <person name="Coughlan A.Y."/>
            <person name="Lombardi L."/>
            <person name="Braun-Galleani S."/>
            <person name="Martos A.R."/>
            <person name="Galeote V."/>
            <person name="Bigey F."/>
            <person name="Dequin S."/>
            <person name="Byrne K.P."/>
            <person name="Wolfe K.H."/>
        </authorList>
    </citation>
    <scope>NUCLEOTIDE SEQUENCE [LARGE SCALE GENOMIC DNA]</scope>
    <source>
        <strain evidence="2 3">NRRL Y-6702</strain>
    </source>
</reference>
<dbReference type="GeneID" id="59234367"/>
<feature type="domain" description="Schlafen group 3-like DNA/RNA helicase" evidence="1">
    <location>
        <begin position="71"/>
        <end position="433"/>
    </location>
</feature>
<evidence type="ECO:0000259" key="1">
    <source>
        <dbReference type="Pfam" id="PF09848"/>
    </source>
</evidence>
<dbReference type="Pfam" id="PF09848">
    <property type="entry name" value="SLFN-g3_helicase"/>
    <property type="match status" value="1"/>
</dbReference>
<dbReference type="KEGG" id="zmk:HG535_0A06730"/>
<dbReference type="InterPro" id="IPR018647">
    <property type="entry name" value="SLFN_3-like_DNA/RNA_helicase"/>
</dbReference>
<dbReference type="AlphaFoldDB" id="A0A7H9AWT4"/>
<gene>
    <name evidence="2" type="ORF">HG535_0A06730</name>
</gene>
<proteinExistence type="predicted"/>
<dbReference type="Proteomes" id="UP000509704">
    <property type="component" value="Chromosome 1"/>
</dbReference>
<dbReference type="Gene3D" id="3.40.50.300">
    <property type="entry name" value="P-loop containing nucleotide triphosphate hydrolases"/>
    <property type="match status" value="1"/>
</dbReference>
<dbReference type="InterPro" id="IPR027417">
    <property type="entry name" value="P-loop_NTPase"/>
</dbReference>
<dbReference type="EMBL" id="CP058604">
    <property type="protein sequence ID" value="QLG70731.1"/>
    <property type="molecule type" value="Genomic_DNA"/>
</dbReference>
<keyword evidence="3" id="KW-1185">Reference proteome</keyword>